<dbReference type="InterPro" id="IPR008040">
    <property type="entry name" value="Hydant_A_N"/>
</dbReference>
<proteinExistence type="predicted"/>
<dbReference type="Pfam" id="PF05378">
    <property type="entry name" value="Hydant_A_N"/>
    <property type="match status" value="1"/>
</dbReference>
<dbReference type="InterPro" id="IPR049517">
    <property type="entry name" value="ACX-like_C"/>
</dbReference>
<dbReference type="Pfam" id="PF01968">
    <property type="entry name" value="Hydantoinase_A"/>
    <property type="match status" value="1"/>
</dbReference>
<keyword evidence="5" id="KW-1185">Reference proteome</keyword>
<dbReference type="RefSeq" id="WP_268758349.1">
    <property type="nucleotide sequence ID" value="NZ_CP113836.1"/>
</dbReference>
<evidence type="ECO:0000259" key="3">
    <source>
        <dbReference type="Pfam" id="PF19278"/>
    </source>
</evidence>
<organism evidence="4 5">
    <name type="scientific">Amycolatopsis cynarae</name>
    <dbReference type="NCBI Taxonomy" id="2995223"/>
    <lineage>
        <taxon>Bacteria</taxon>
        <taxon>Bacillati</taxon>
        <taxon>Actinomycetota</taxon>
        <taxon>Actinomycetes</taxon>
        <taxon>Pseudonocardiales</taxon>
        <taxon>Pseudonocardiaceae</taxon>
        <taxon>Amycolatopsis</taxon>
    </lineage>
</organism>
<accession>A0ABY7B7Z0</accession>
<evidence type="ECO:0000259" key="2">
    <source>
        <dbReference type="Pfam" id="PF05378"/>
    </source>
</evidence>
<dbReference type="InterPro" id="IPR002821">
    <property type="entry name" value="Hydantoinase_A"/>
</dbReference>
<dbReference type="EMBL" id="CP113836">
    <property type="protein sequence ID" value="WAL68256.1"/>
    <property type="molecule type" value="Genomic_DNA"/>
</dbReference>
<dbReference type="InterPro" id="IPR045079">
    <property type="entry name" value="Oxoprolinase-like"/>
</dbReference>
<evidence type="ECO:0000259" key="1">
    <source>
        <dbReference type="Pfam" id="PF01968"/>
    </source>
</evidence>
<feature type="domain" description="Hydantoinase A/oxoprolinase" evidence="1">
    <location>
        <begin position="180"/>
        <end position="458"/>
    </location>
</feature>
<dbReference type="Pfam" id="PF19278">
    <property type="entry name" value="Hydant_A_C"/>
    <property type="match status" value="1"/>
</dbReference>
<dbReference type="PANTHER" id="PTHR11365:SF23">
    <property type="entry name" value="HYPOTHETICAL 5-OXOPROLINASE (EUROFUNG)-RELATED"/>
    <property type="match status" value="1"/>
</dbReference>
<feature type="domain" description="Hydantoinase/oxoprolinase N-terminal" evidence="2">
    <location>
        <begin position="5"/>
        <end position="90"/>
    </location>
</feature>
<evidence type="ECO:0000313" key="5">
    <source>
        <dbReference type="Proteomes" id="UP001163203"/>
    </source>
</evidence>
<dbReference type="PANTHER" id="PTHR11365">
    <property type="entry name" value="5-OXOPROLINASE RELATED"/>
    <property type="match status" value="1"/>
</dbReference>
<dbReference type="Proteomes" id="UP001163203">
    <property type="component" value="Chromosome"/>
</dbReference>
<sequence>MSFTIDIDTGGTFTDGLIADHARETVHVVKVPSTPHDPTLALLDCVTEAARRLDLTVPALLRDTTVLRYANTIATNAVIERRGAKVGVLVGPDEPWPSWLVDEGWTEADMIERAAAAEALSGFQTLVDRGAQAVVVAMAEPAEEQAAKRAVRHEYPGQFLGATPVFTTSEVADGPDPAARLNAAFLAAYVHRHLAGYLQRAEERLRLQGLTRPLLVVHSSGGASRVARTHALNTYNSGPASGLLGARALARRHGVRHAMTLDMGGTSVDLGVVADGQAAIDETSHIAGLPVDLPAMRVYAVGGAGGSLVGVEDGTLRVGPDSAGARPGPACFGLGGQRPTVTDADLVLGHLDPEYFLDGRMRLDPERARTALRPVAEALGVPLDEAAWQVKEKVAEMSAGYARTVAADHGLSGDDLAATVLVVYGGAGSAHAAGIVRATGLRKALMTPYSAVFSAYGSSGLDVVHAYSRRIDRNNPDPVRVAETLIARARRDIAGEGFDELTLTITATRAEGEEVVASPEELTGLDGITRVAVRAVAPVPHVAFEPGELGDPDASAARRGERDAYWGPGHGRVATPAYERRFLRPGHRIAGPAFVDGADTTTAVPPGFTLTVDEHGTEILSLD</sequence>
<gene>
    <name evidence="4" type="ORF">ORV05_10970</name>
</gene>
<name>A0ABY7B7Z0_9PSEU</name>
<protein>
    <submittedName>
        <fullName evidence="4">Hydantoinase/oxoprolinase family protein</fullName>
    </submittedName>
</protein>
<feature type="domain" description="Acetophenone carboxylase-like C-terminal" evidence="3">
    <location>
        <begin position="528"/>
        <end position="615"/>
    </location>
</feature>
<evidence type="ECO:0000313" key="4">
    <source>
        <dbReference type="EMBL" id="WAL68256.1"/>
    </source>
</evidence>
<reference evidence="4" key="1">
    <citation type="submission" date="2022-11" db="EMBL/GenBank/DDBJ databases">
        <authorList>
            <person name="Mo P."/>
        </authorList>
    </citation>
    <scope>NUCLEOTIDE SEQUENCE</scope>
    <source>
        <strain evidence="4">HUAS 11-8</strain>
    </source>
</reference>